<evidence type="ECO:0000313" key="3">
    <source>
        <dbReference type="Proteomes" id="UP000325395"/>
    </source>
</evidence>
<sequence length="232" mass="26631">MGKLLSGFYNIQLSSKLTLLYLYTFHVFAIMAQSPNPKAPPGFKFLEVIIPLHAEAETRAGDLIRIREHLITQKTLIQQTSPNNPSSYDLIFSVCEDIEGEDPVLGGEYSKENALKMIRMMRSREEQQVMYANFMILVRQHIRSDWDGQTPFPAAPENGPEHLRFGNLYFNYDFVVCYNAVVSMVEHLIAKEKKERDAAKHGVQDTGTHHPTLKRKYSYPDPLGPMKDFFFV</sequence>
<feature type="region of interest" description="Disordered" evidence="1">
    <location>
        <begin position="195"/>
        <end position="219"/>
    </location>
</feature>
<keyword evidence="3" id="KW-1185">Reference proteome</keyword>
<dbReference type="EMBL" id="ML735688">
    <property type="protein sequence ID" value="KAE8423532.1"/>
    <property type="molecule type" value="Genomic_DNA"/>
</dbReference>
<organism evidence="2 3">
    <name type="scientific">Aspergillus pseudocaelatus</name>
    <dbReference type="NCBI Taxonomy" id="1825620"/>
    <lineage>
        <taxon>Eukaryota</taxon>
        <taxon>Fungi</taxon>
        <taxon>Dikarya</taxon>
        <taxon>Ascomycota</taxon>
        <taxon>Pezizomycotina</taxon>
        <taxon>Eurotiomycetes</taxon>
        <taxon>Eurotiomycetidae</taxon>
        <taxon>Eurotiales</taxon>
        <taxon>Aspergillaceae</taxon>
        <taxon>Aspergillus</taxon>
        <taxon>Aspergillus subgen. Circumdati</taxon>
    </lineage>
</organism>
<evidence type="ECO:0000313" key="2">
    <source>
        <dbReference type="EMBL" id="KAE8423532.1"/>
    </source>
</evidence>
<name>A0ABQ6X2K9_9EURO</name>
<protein>
    <submittedName>
        <fullName evidence="2">Uncharacterized protein</fullName>
    </submittedName>
</protein>
<gene>
    <name evidence="2" type="ORF">BDV36DRAFT_92864</name>
</gene>
<accession>A0ABQ6X2K9</accession>
<proteinExistence type="predicted"/>
<reference evidence="2 3" key="1">
    <citation type="submission" date="2019-04" db="EMBL/GenBank/DDBJ databases">
        <authorList>
            <consortium name="DOE Joint Genome Institute"/>
            <person name="Mondo S."/>
            <person name="Kjaerbolling I."/>
            <person name="Vesth T."/>
            <person name="Frisvad J.C."/>
            <person name="Nybo J.L."/>
            <person name="Theobald S."/>
            <person name="Kildgaard S."/>
            <person name="Isbrandt T."/>
            <person name="Kuo A."/>
            <person name="Sato A."/>
            <person name="Lyhne E.K."/>
            <person name="Kogle M.E."/>
            <person name="Wiebenga A."/>
            <person name="Kun R.S."/>
            <person name="Lubbers R.J."/>
            <person name="Makela M.R."/>
            <person name="Barry K."/>
            <person name="Chovatia M."/>
            <person name="Clum A."/>
            <person name="Daum C."/>
            <person name="Haridas S."/>
            <person name="He G."/>
            <person name="LaButti K."/>
            <person name="Lipzen A."/>
            <person name="Riley R."/>
            <person name="Salamov A."/>
            <person name="Simmons B.A."/>
            <person name="Magnuson J.K."/>
            <person name="Henrissat B."/>
            <person name="Mortensen U.H."/>
            <person name="Larsen T.O."/>
            <person name="Devries R.P."/>
            <person name="Grigoriev I.V."/>
            <person name="Machida M."/>
            <person name="Baker S.E."/>
            <person name="Andersen M.R."/>
            <person name="Cantor M.N."/>
            <person name="Hua S.X."/>
        </authorList>
    </citation>
    <scope>NUCLEOTIDE SEQUENCE [LARGE SCALE GENOMIC DNA]</scope>
    <source>
        <strain evidence="2 3">CBS 117616</strain>
    </source>
</reference>
<dbReference type="Proteomes" id="UP000325395">
    <property type="component" value="Unassembled WGS sequence"/>
</dbReference>
<evidence type="ECO:0000256" key="1">
    <source>
        <dbReference type="SAM" id="MobiDB-lite"/>
    </source>
</evidence>